<gene>
    <name evidence="14" type="primary">lpfC</name>
    <name evidence="14" type="ORF">EcWSU1_01849</name>
</gene>
<dbReference type="FunFam" id="2.60.40.3110:FF:000001">
    <property type="entry name" value="Putative fimbrial outer membrane usher"/>
    <property type="match status" value="1"/>
</dbReference>
<reference evidence="14 15" key="1">
    <citation type="journal article" date="2011" name="Stand. Genomic Sci.">
        <title>Complete genome of the onion pathogen Enterobacter cloacae EcWSU1.</title>
        <authorList>
            <person name="Humann J.L."/>
            <person name="Wildung M."/>
            <person name="Cheng C.H."/>
            <person name="Lee T."/>
            <person name="Stewart J.E."/>
            <person name="Drew J.C."/>
            <person name="Triplett E.W."/>
            <person name="Main D."/>
            <person name="Schroeder B.K."/>
        </authorList>
    </citation>
    <scope>NUCLEOTIDE SEQUENCE [LARGE SCALE GENOMIC DNA]</scope>
    <source>
        <strain evidence="14 15">EcWSU1</strain>
    </source>
</reference>
<evidence type="ECO:0000256" key="5">
    <source>
        <dbReference type="ARBA" id="ARBA00022558"/>
    </source>
</evidence>
<evidence type="ECO:0000256" key="11">
    <source>
        <dbReference type="RuleBase" id="RU003884"/>
    </source>
</evidence>
<dbReference type="HOGENOM" id="CLU_009120_3_1_6"/>
<evidence type="ECO:0000256" key="6">
    <source>
        <dbReference type="ARBA" id="ARBA00022692"/>
    </source>
</evidence>
<dbReference type="Pfam" id="PF13953">
    <property type="entry name" value="PapC_C"/>
    <property type="match status" value="1"/>
</dbReference>
<name>G8LLD2_9ENTR</name>
<dbReference type="AlphaFoldDB" id="G8LLD2"/>
<dbReference type="PROSITE" id="PS01151">
    <property type="entry name" value="FIMBRIAL_USHER"/>
    <property type="match status" value="1"/>
</dbReference>
<dbReference type="FunFam" id="2.60.40.2610:FF:000001">
    <property type="entry name" value="Outer membrane fimbrial usher protein"/>
    <property type="match status" value="1"/>
</dbReference>
<evidence type="ECO:0000259" key="13">
    <source>
        <dbReference type="Pfam" id="PF13954"/>
    </source>
</evidence>
<dbReference type="eggNOG" id="COG3188">
    <property type="taxonomic scope" value="Bacteria"/>
</dbReference>
<keyword evidence="9" id="KW-1015">Disulfide bond</keyword>
<keyword evidence="4" id="KW-1134">Transmembrane beta strand</keyword>
<dbReference type="SUPFAM" id="SSF141729">
    <property type="entry name" value="FimD N-terminal domain-like"/>
    <property type="match status" value="1"/>
</dbReference>
<evidence type="ECO:0000313" key="15">
    <source>
        <dbReference type="Proteomes" id="UP000007838"/>
    </source>
</evidence>
<dbReference type="InterPro" id="IPR018030">
    <property type="entry name" value="Fimbrial_membr_usher_CS"/>
</dbReference>
<dbReference type="Gene3D" id="2.60.40.3110">
    <property type="match status" value="1"/>
</dbReference>
<dbReference type="InterPro" id="IPR037224">
    <property type="entry name" value="PapC_N_sf"/>
</dbReference>
<keyword evidence="10 11" id="KW-0998">Cell outer membrane</keyword>
<dbReference type="Gene3D" id="2.60.40.2610">
    <property type="entry name" value="Outer membrane usher protein FimD, plug domain"/>
    <property type="match status" value="1"/>
</dbReference>
<dbReference type="InterPro" id="IPR000015">
    <property type="entry name" value="Fimb_usher"/>
</dbReference>
<dbReference type="PANTHER" id="PTHR30451">
    <property type="entry name" value="OUTER MEMBRANE USHER PROTEIN"/>
    <property type="match status" value="1"/>
</dbReference>
<dbReference type="Pfam" id="PF00577">
    <property type="entry name" value="Usher"/>
    <property type="match status" value="1"/>
</dbReference>
<protein>
    <submittedName>
        <fullName evidence="14">Outer membrane usher protein lpfC</fullName>
    </submittedName>
</protein>
<evidence type="ECO:0000256" key="1">
    <source>
        <dbReference type="ARBA" id="ARBA00004571"/>
    </source>
</evidence>
<evidence type="ECO:0000256" key="8">
    <source>
        <dbReference type="ARBA" id="ARBA00023136"/>
    </source>
</evidence>
<evidence type="ECO:0000256" key="3">
    <source>
        <dbReference type="ARBA" id="ARBA00022448"/>
    </source>
</evidence>
<comment type="similarity">
    <text evidence="2 11">Belongs to the fimbrial export usher family.</text>
</comment>
<keyword evidence="5 11" id="KW-1029">Fimbrium biogenesis</keyword>
<evidence type="ECO:0000256" key="9">
    <source>
        <dbReference type="ARBA" id="ARBA00023157"/>
    </source>
</evidence>
<dbReference type="InterPro" id="IPR043142">
    <property type="entry name" value="PapC-like_C_sf"/>
</dbReference>
<comment type="subcellular location">
    <subcellularLocation>
        <location evidence="1 11">Cell outer membrane</location>
        <topology evidence="1 11">Multi-pass membrane protein</topology>
    </subcellularLocation>
</comment>
<feature type="domain" description="PapC N-terminal" evidence="13">
    <location>
        <begin position="43"/>
        <end position="188"/>
    </location>
</feature>
<dbReference type="Gene3D" id="2.60.40.2070">
    <property type="match status" value="1"/>
</dbReference>
<feature type="domain" description="PapC-like C-terminal" evidence="12">
    <location>
        <begin position="768"/>
        <end position="832"/>
    </location>
</feature>
<evidence type="ECO:0000256" key="7">
    <source>
        <dbReference type="ARBA" id="ARBA00022729"/>
    </source>
</evidence>
<sequence>MPVINELKAMAIHYFRARPAPLATVIGLILAGSSQALFAGETFNAELVELDNPGRGRTDLSAFESGSQAPGTYHVDIVLDDQLMATRDITFTAVKDEKGNDVLRPCLSLDQLKQWGVRTTLFPQLAANNGECANLQAIPQASSDFQFGAQRLVISIPQAAIDLPARDAVPPEMWDEGINAAMLNYSLSGANAWAKNTRGSQNDSQYANLRPGVNIGPWRLRNYTTWSRDSTGEDRWDNVYTYAQRAVIPLKAQLIIGDSTAPADVFDSMPFRGGQLASDDDMLPDSLKGYAPVVRGIARTNAQVVVRQNGYQIYQSYVAPGAFEISDMYPTGGAGDLDVTIKEADGSEQHFTLPYASLPVLQREGRLKYAVTAGQYRAYNSRVEKTSFGQITGIYGIQHGITLYGGMQGSDKYRSVAFGIGKNMGDIGAISADVTQAWSTPNNTDKTSGQSLRARYSKNMAKTGTNFSIAGYRYSTRGYYGMQDVLDSYGDSSALQDRRRNRAELTMSQTLGGALGSLTLSAAREDYWNSDQAMASWSVGYNNDWNNVSYGLTWTYSKNGRGSAQNADHDRLLAFNVSVPLDKFLPRTWANYGMNASKHNGTTHVVGLNGVSLENSALNWNVQQGYGTQGTGNTGNLNGDYKGTYGEIVAGYSYDKHSERLNYGLQGGVIAHRDGITLSQPLGETNILVKAPGAHGVDIRNQPGVRTDFRGYTVVNNLSVYRKNDITLEPETMPDDVELEINTRTVTPTRGAIVEADYVSKIGRRVLMTLSDGQYAVPFGAVVTLKGDSNSSFIVGDRGQVYLAGLPGQGEIVATWGNQPGQQCRAQFSLPAQPTYGGITDINALCRQEG</sequence>
<evidence type="ECO:0000256" key="2">
    <source>
        <dbReference type="ARBA" id="ARBA00008064"/>
    </source>
</evidence>
<dbReference type="GO" id="GO:0009279">
    <property type="term" value="C:cell outer membrane"/>
    <property type="evidence" value="ECO:0007669"/>
    <property type="project" value="UniProtKB-SubCell"/>
</dbReference>
<evidence type="ECO:0000313" key="14">
    <source>
        <dbReference type="EMBL" id="AEW73287.1"/>
    </source>
</evidence>
<dbReference type="InterPro" id="IPR025949">
    <property type="entry name" value="PapC-like_C"/>
</dbReference>
<dbReference type="GO" id="GO:0015473">
    <property type="term" value="F:fimbrial usher porin activity"/>
    <property type="evidence" value="ECO:0007669"/>
    <property type="project" value="InterPro"/>
</dbReference>
<evidence type="ECO:0000259" key="12">
    <source>
        <dbReference type="Pfam" id="PF13953"/>
    </source>
</evidence>
<evidence type="ECO:0000256" key="4">
    <source>
        <dbReference type="ARBA" id="ARBA00022452"/>
    </source>
</evidence>
<organism evidence="14 15">
    <name type="scientific">Enterobacter ludwigii</name>
    <dbReference type="NCBI Taxonomy" id="299767"/>
    <lineage>
        <taxon>Bacteria</taxon>
        <taxon>Pseudomonadati</taxon>
        <taxon>Pseudomonadota</taxon>
        <taxon>Gammaproteobacteria</taxon>
        <taxon>Enterobacterales</taxon>
        <taxon>Enterobacteriaceae</taxon>
        <taxon>Enterobacter</taxon>
        <taxon>Enterobacter cloacae complex</taxon>
    </lineage>
</organism>
<proteinExistence type="inferred from homology"/>
<keyword evidence="6 11" id="KW-0812">Transmembrane</keyword>
<accession>G8LLD2</accession>
<dbReference type="EMBL" id="CP002886">
    <property type="protein sequence ID" value="AEW73287.1"/>
    <property type="molecule type" value="Genomic_DNA"/>
</dbReference>
<dbReference type="InterPro" id="IPR042186">
    <property type="entry name" value="FimD_plug_dom"/>
</dbReference>
<dbReference type="PANTHER" id="PTHR30451:SF21">
    <property type="entry name" value="FIMBRIAL USHER DOMAIN-CONTAINING PROTEIN YDET-RELATED"/>
    <property type="match status" value="1"/>
</dbReference>
<keyword evidence="7" id="KW-0732">Signal</keyword>
<dbReference type="GO" id="GO:0009297">
    <property type="term" value="P:pilus assembly"/>
    <property type="evidence" value="ECO:0007669"/>
    <property type="project" value="InterPro"/>
</dbReference>
<keyword evidence="3 11" id="KW-0813">Transport</keyword>
<keyword evidence="8 11" id="KW-0472">Membrane</keyword>
<dbReference type="Pfam" id="PF13954">
    <property type="entry name" value="PapC_N"/>
    <property type="match status" value="1"/>
</dbReference>
<dbReference type="InterPro" id="IPR025885">
    <property type="entry name" value="PapC_N"/>
</dbReference>
<dbReference type="Proteomes" id="UP000007838">
    <property type="component" value="Chromosome"/>
</dbReference>
<dbReference type="KEGG" id="eec:EcWSU1_01849"/>
<evidence type="ECO:0000256" key="10">
    <source>
        <dbReference type="ARBA" id="ARBA00023237"/>
    </source>
</evidence>
<dbReference type="FunFam" id="3.10.20.410:FF:000001">
    <property type="entry name" value="Fimbrial outer membrane usher protein"/>
    <property type="match status" value="1"/>
</dbReference>
<dbReference type="Gene3D" id="3.10.20.410">
    <property type="match status" value="1"/>
</dbReference>